<dbReference type="AlphaFoldDB" id="A0A0A9HGM1"/>
<protein>
    <submittedName>
        <fullName evidence="1">Uncharacterized protein</fullName>
    </submittedName>
</protein>
<proteinExistence type="predicted"/>
<organism evidence="1">
    <name type="scientific">Arundo donax</name>
    <name type="common">Giant reed</name>
    <name type="synonym">Donax arundinaceus</name>
    <dbReference type="NCBI Taxonomy" id="35708"/>
    <lineage>
        <taxon>Eukaryota</taxon>
        <taxon>Viridiplantae</taxon>
        <taxon>Streptophyta</taxon>
        <taxon>Embryophyta</taxon>
        <taxon>Tracheophyta</taxon>
        <taxon>Spermatophyta</taxon>
        <taxon>Magnoliopsida</taxon>
        <taxon>Liliopsida</taxon>
        <taxon>Poales</taxon>
        <taxon>Poaceae</taxon>
        <taxon>PACMAD clade</taxon>
        <taxon>Arundinoideae</taxon>
        <taxon>Arundineae</taxon>
        <taxon>Arundo</taxon>
    </lineage>
</organism>
<reference evidence="1" key="2">
    <citation type="journal article" date="2015" name="Data Brief">
        <title>Shoot transcriptome of the giant reed, Arundo donax.</title>
        <authorList>
            <person name="Barrero R.A."/>
            <person name="Guerrero F.D."/>
            <person name="Moolhuijzen P."/>
            <person name="Goolsby J.A."/>
            <person name="Tidwell J."/>
            <person name="Bellgard S.E."/>
            <person name="Bellgard M.I."/>
        </authorList>
    </citation>
    <scope>NUCLEOTIDE SEQUENCE</scope>
    <source>
        <tissue evidence="1">Shoot tissue taken approximately 20 cm above the soil surface</tissue>
    </source>
</reference>
<reference evidence="1" key="1">
    <citation type="submission" date="2014-09" db="EMBL/GenBank/DDBJ databases">
        <authorList>
            <person name="Magalhaes I.L.F."/>
            <person name="Oliveira U."/>
            <person name="Santos F.R."/>
            <person name="Vidigal T.H.D.A."/>
            <person name="Brescovit A.D."/>
            <person name="Santos A.J."/>
        </authorList>
    </citation>
    <scope>NUCLEOTIDE SEQUENCE</scope>
    <source>
        <tissue evidence="1">Shoot tissue taken approximately 20 cm above the soil surface</tissue>
    </source>
</reference>
<name>A0A0A9HGM1_ARUDO</name>
<accession>A0A0A9HGM1</accession>
<evidence type="ECO:0000313" key="1">
    <source>
        <dbReference type="EMBL" id="JAE32038.1"/>
    </source>
</evidence>
<dbReference type="EMBL" id="GBRH01165858">
    <property type="protein sequence ID" value="JAE32038.1"/>
    <property type="molecule type" value="Transcribed_RNA"/>
</dbReference>
<sequence length="30" mass="2920">MIRSTRAAAEAVVEPRCCRGASGGGRGSGG</sequence>